<feature type="region of interest" description="Disordered" evidence="1">
    <location>
        <begin position="1"/>
        <end position="54"/>
    </location>
</feature>
<name>A0A8D8PHV7_CULPI</name>
<evidence type="ECO:0000313" key="2">
    <source>
        <dbReference type="EMBL" id="CAG6603442.1"/>
    </source>
</evidence>
<dbReference type="EMBL" id="HBUE01351287">
    <property type="protein sequence ID" value="CAG6603442.1"/>
    <property type="molecule type" value="Transcribed_RNA"/>
</dbReference>
<protein>
    <submittedName>
        <fullName evidence="2">(northern house mosquito) hypothetical protein</fullName>
    </submittedName>
</protein>
<proteinExistence type="predicted"/>
<evidence type="ECO:0000256" key="1">
    <source>
        <dbReference type="SAM" id="MobiDB-lite"/>
    </source>
</evidence>
<reference evidence="2" key="1">
    <citation type="submission" date="2021-05" db="EMBL/GenBank/DDBJ databases">
        <authorList>
            <person name="Alioto T."/>
            <person name="Alioto T."/>
            <person name="Gomez Garrido J."/>
        </authorList>
    </citation>
    <scope>NUCLEOTIDE SEQUENCE</scope>
</reference>
<sequence>MARTLPLHRTPPERFLPTCPVATPDEGSSPAATRSEPHKVPARRDHRPCRRRAVCPRHPSLPEVAVIFHERHTGVLQRFPRTAVEAEQLHEPIPTRLAAWARRSSELVPRPSVGGSAASVKLLPMVKCYA</sequence>
<accession>A0A8D8PHV7</accession>
<organism evidence="2">
    <name type="scientific">Culex pipiens</name>
    <name type="common">House mosquito</name>
    <dbReference type="NCBI Taxonomy" id="7175"/>
    <lineage>
        <taxon>Eukaryota</taxon>
        <taxon>Metazoa</taxon>
        <taxon>Ecdysozoa</taxon>
        <taxon>Arthropoda</taxon>
        <taxon>Hexapoda</taxon>
        <taxon>Insecta</taxon>
        <taxon>Pterygota</taxon>
        <taxon>Neoptera</taxon>
        <taxon>Endopterygota</taxon>
        <taxon>Diptera</taxon>
        <taxon>Nematocera</taxon>
        <taxon>Culicoidea</taxon>
        <taxon>Culicidae</taxon>
        <taxon>Culicinae</taxon>
        <taxon>Culicini</taxon>
        <taxon>Culex</taxon>
        <taxon>Culex</taxon>
    </lineage>
</organism>
<dbReference type="AlphaFoldDB" id="A0A8D8PHV7"/>
<dbReference type="EMBL" id="HBUE01244183">
    <property type="protein sequence ID" value="CAG6551144.1"/>
    <property type="molecule type" value="Transcribed_RNA"/>
</dbReference>
<feature type="compositionally biased region" description="Basic residues" evidence="1">
    <location>
        <begin position="44"/>
        <end position="54"/>
    </location>
</feature>
<dbReference type="EMBL" id="HBUE01351285">
    <property type="protein sequence ID" value="CAG6603438.1"/>
    <property type="molecule type" value="Transcribed_RNA"/>
</dbReference>
<dbReference type="EMBL" id="HBUE01244185">
    <property type="protein sequence ID" value="CAG6551148.1"/>
    <property type="molecule type" value="Transcribed_RNA"/>
</dbReference>